<protein>
    <submittedName>
        <fullName evidence="2">Inherit from euNOG: Reverse transcriptase (RNA-dependent DNA polymerase)</fullName>
    </submittedName>
</protein>
<dbReference type="AlphaFoldDB" id="A0A9N8F092"/>
<reference evidence="2" key="1">
    <citation type="submission" date="2020-06" db="EMBL/GenBank/DDBJ databases">
        <authorList>
            <consortium name="Plant Systems Biology data submission"/>
        </authorList>
    </citation>
    <scope>NUCLEOTIDE SEQUENCE</scope>
    <source>
        <strain evidence="2">D6</strain>
    </source>
</reference>
<dbReference type="Pfam" id="PF00078">
    <property type="entry name" value="RVT_1"/>
    <property type="match status" value="1"/>
</dbReference>
<dbReference type="SUPFAM" id="SSF56672">
    <property type="entry name" value="DNA/RNA polymerases"/>
    <property type="match status" value="1"/>
</dbReference>
<dbReference type="InterPro" id="IPR036691">
    <property type="entry name" value="Endo/exonu/phosph_ase_sf"/>
</dbReference>
<gene>
    <name evidence="2" type="ORF">SEMRO_2186_G318170.1</name>
</gene>
<dbReference type="GO" id="GO:0003964">
    <property type="term" value="F:RNA-directed DNA polymerase activity"/>
    <property type="evidence" value="ECO:0007669"/>
    <property type="project" value="UniProtKB-KW"/>
</dbReference>
<keyword evidence="3" id="KW-1185">Reference proteome</keyword>
<sequence>MEDFLQHFVQRKHFTHRKTWFQYRSDTNTTYRSRCDYILGTDRRLFESISIKNPRHYTSDHYMLMARYLVKPTRSHKRYLKGRKQFPLNFAKFGPLRKADTLFEQVLAQCPPPELQTRKKRPNWIAPDTLKVMDTRCSLRRNPNHDKAEARRLTRQINSLLKRDRQRRTEAAGQEIQAHLEGPSKDLQASYGVLKTWYRHMGDRPQKPSRKDLTKVVDDFKALYTAETPCPPGDPVPVLATPANIRDDIPDEEEIKAATLKLRNHRAAGPSKLTADTFKEWIKRAFPEEFHRSSRNSDDKPPPAEPEHWNKLVELVQYIFRTGEIPTKPSFRSQMAELGRGTGTAIIEAKLQQELAHIRGIPLFQIFLDLKKAYDNIDRPRLIETLRQYGVGPRCLSLLETWWRDQTIVPRQSGFHGEAFKASRGVTQGGIPSPTIFNIAVDAVLREWLATEVDDNGDIAEEGFGVTVADRLTLFYADDGLLSATAAPWLQNALDILIGVV</sequence>
<dbReference type="PANTHER" id="PTHR19446">
    <property type="entry name" value="REVERSE TRANSCRIPTASES"/>
    <property type="match status" value="1"/>
</dbReference>
<dbReference type="SUPFAM" id="SSF56219">
    <property type="entry name" value="DNase I-like"/>
    <property type="match status" value="1"/>
</dbReference>
<name>A0A9N8F092_9STRA</name>
<keyword evidence="2" id="KW-0808">Transferase</keyword>
<dbReference type="InterPro" id="IPR000477">
    <property type="entry name" value="RT_dom"/>
</dbReference>
<evidence type="ECO:0000259" key="1">
    <source>
        <dbReference type="PROSITE" id="PS50878"/>
    </source>
</evidence>
<dbReference type="OrthoDB" id="167820at2759"/>
<accession>A0A9N8F092</accession>
<comment type="caution">
    <text evidence="2">The sequence shown here is derived from an EMBL/GenBank/DDBJ whole genome shotgun (WGS) entry which is preliminary data.</text>
</comment>
<dbReference type="InterPro" id="IPR043502">
    <property type="entry name" value="DNA/RNA_pol_sf"/>
</dbReference>
<evidence type="ECO:0000313" key="2">
    <source>
        <dbReference type="EMBL" id="CAB9528269.1"/>
    </source>
</evidence>
<dbReference type="EMBL" id="CAICTM010002184">
    <property type="protein sequence ID" value="CAB9528269.1"/>
    <property type="molecule type" value="Genomic_DNA"/>
</dbReference>
<keyword evidence="2" id="KW-0548">Nucleotidyltransferase</keyword>
<keyword evidence="2" id="KW-0695">RNA-directed DNA polymerase</keyword>
<dbReference type="Proteomes" id="UP001153069">
    <property type="component" value="Unassembled WGS sequence"/>
</dbReference>
<organism evidence="2 3">
    <name type="scientific">Seminavis robusta</name>
    <dbReference type="NCBI Taxonomy" id="568900"/>
    <lineage>
        <taxon>Eukaryota</taxon>
        <taxon>Sar</taxon>
        <taxon>Stramenopiles</taxon>
        <taxon>Ochrophyta</taxon>
        <taxon>Bacillariophyta</taxon>
        <taxon>Bacillariophyceae</taxon>
        <taxon>Bacillariophycidae</taxon>
        <taxon>Naviculales</taxon>
        <taxon>Naviculaceae</taxon>
        <taxon>Seminavis</taxon>
    </lineage>
</organism>
<feature type="domain" description="Reverse transcriptase" evidence="1">
    <location>
        <begin position="279"/>
        <end position="501"/>
    </location>
</feature>
<evidence type="ECO:0000313" key="3">
    <source>
        <dbReference type="Proteomes" id="UP001153069"/>
    </source>
</evidence>
<dbReference type="PROSITE" id="PS50878">
    <property type="entry name" value="RT_POL"/>
    <property type="match status" value="1"/>
</dbReference>
<proteinExistence type="predicted"/>